<dbReference type="EMBL" id="JBIRYL010000001">
    <property type="protein sequence ID" value="MFI2229865.1"/>
    <property type="molecule type" value="Genomic_DNA"/>
</dbReference>
<dbReference type="Gene3D" id="3.30.450.180">
    <property type="match status" value="1"/>
</dbReference>
<evidence type="ECO:0008006" key="4">
    <source>
        <dbReference type="Google" id="ProtNLM"/>
    </source>
</evidence>
<accession>A0ABW7VV48</accession>
<proteinExistence type="predicted"/>
<name>A0ABW7VV48_9NOCA</name>
<protein>
    <recommendedName>
        <fullName evidence="4">AraC family transcriptional regulator</fullName>
    </recommendedName>
</protein>
<keyword evidence="3" id="KW-1185">Reference proteome</keyword>
<feature type="region of interest" description="Disordered" evidence="1">
    <location>
        <begin position="1"/>
        <end position="26"/>
    </location>
</feature>
<dbReference type="Proteomes" id="UP001611494">
    <property type="component" value="Unassembled WGS sequence"/>
</dbReference>
<comment type="caution">
    <text evidence="2">The sequence shown here is derived from an EMBL/GenBank/DDBJ whole genome shotgun (WGS) entry which is preliminary data.</text>
</comment>
<dbReference type="RefSeq" id="WP_397061012.1">
    <property type="nucleotide sequence ID" value="NZ_JBIRYL010000001.1"/>
</dbReference>
<evidence type="ECO:0000256" key="1">
    <source>
        <dbReference type="SAM" id="MobiDB-lite"/>
    </source>
</evidence>
<sequence length="75" mass="8212">MGRPGPGVDSPGPGTAQSWRAAPVTGRVRARHLGRRTARTRVFRHPAPGLLRYEHHRLAPADHPDLHLVVYVPVG</sequence>
<organism evidence="2 3">
    <name type="scientific">Nocardia testacea</name>
    <dbReference type="NCBI Taxonomy" id="248551"/>
    <lineage>
        <taxon>Bacteria</taxon>
        <taxon>Bacillati</taxon>
        <taxon>Actinomycetota</taxon>
        <taxon>Actinomycetes</taxon>
        <taxon>Mycobacteriales</taxon>
        <taxon>Nocardiaceae</taxon>
        <taxon>Nocardia</taxon>
    </lineage>
</organism>
<evidence type="ECO:0000313" key="3">
    <source>
        <dbReference type="Proteomes" id="UP001611494"/>
    </source>
</evidence>
<evidence type="ECO:0000313" key="2">
    <source>
        <dbReference type="EMBL" id="MFI2229865.1"/>
    </source>
</evidence>
<gene>
    <name evidence="2" type="ORF">ACH49Z_08435</name>
</gene>
<reference evidence="2 3" key="1">
    <citation type="submission" date="2024-10" db="EMBL/GenBank/DDBJ databases">
        <title>The Natural Products Discovery Center: Release of the First 8490 Sequenced Strains for Exploring Actinobacteria Biosynthetic Diversity.</title>
        <authorList>
            <person name="Kalkreuter E."/>
            <person name="Kautsar S.A."/>
            <person name="Yang D."/>
            <person name="Bader C.D."/>
            <person name="Teijaro C.N."/>
            <person name="Fluegel L."/>
            <person name="Davis C.M."/>
            <person name="Simpson J.R."/>
            <person name="Lauterbach L."/>
            <person name="Steele A.D."/>
            <person name="Gui C."/>
            <person name="Meng S."/>
            <person name="Li G."/>
            <person name="Viehrig K."/>
            <person name="Ye F."/>
            <person name="Su P."/>
            <person name="Kiefer A.F."/>
            <person name="Nichols A."/>
            <person name="Cepeda A.J."/>
            <person name="Yan W."/>
            <person name="Fan B."/>
            <person name="Jiang Y."/>
            <person name="Adhikari A."/>
            <person name="Zheng C.-J."/>
            <person name="Schuster L."/>
            <person name="Cowan T.M."/>
            <person name="Smanski M.J."/>
            <person name="Chevrette M.G."/>
            <person name="De Carvalho L.P.S."/>
            <person name="Shen B."/>
        </authorList>
    </citation>
    <scope>NUCLEOTIDE SEQUENCE [LARGE SCALE GENOMIC DNA]</scope>
    <source>
        <strain evidence="2 3">NPDC019377</strain>
    </source>
</reference>